<dbReference type="PANTHER" id="PTHR12713:SF11">
    <property type="entry name" value="V-TYPE PROTON ATPASE SUBUNIT G"/>
    <property type="match status" value="1"/>
</dbReference>
<dbReference type="EMBL" id="JBJUIK010000003">
    <property type="protein sequence ID" value="KAL3531930.1"/>
    <property type="molecule type" value="Genomic_DNA"/>
</dbReference>
<dbReference type="AlphaFoldDB" id="A0ABD3AL79"/>
<feature type="coiled-coil region" evidence="6">
    <location>
        <begin position="91"/>
        <end position="162"/>
    </location>
</feature>
<evidence type="ECO:0000256" key="6">
    <source>
        <dbReference type="SAM" id="Coils"/>
    </source>
</evidence>
<comment type="similarity">
    <text evidence="2">Belongs to the V-ATPase G subunit family.</text>
</comment>
<keyword evidence="6" id="KW-0175">Coiled coil</keyword>
<dbReference type="GO" id="GO:1902600">
    <property type="term" value="P:proton transmembrane transport"/>
    <property type="evidence" value="ECO:0007669"/>
    <property type="project" value="UniProtKB-KW"/>
</dbReference>
<dbReference type="Gene3D" id="1.20.5.2950">
    <property type="match status" value="1"/>
</dbReference>
<name>A0ABD3AL79_9GENT</name>
<evidence type="ECO:0000256" key="3">
    <source>
        <dbReference type="ARBA" id="ARBA00022448"/>
    </source>
</evidence>
<reference evidence="7 8" key="1">
    <citation type="submission" date="2024-11" db="EMBL/GenBank/DDBJ databases">
        <title>A near-complete genome assembly of Cinchona calisaya.</title>
        <authorList>
            <person name="Lian D.C."/>
            <person name="Zhao X.W."/>
            <person name="Wei L."/>
        </authorList>
    </citation>
    <scope>NUCLEOTIDE SEQUENCE [LARGE SCALE GENOMIC DNA]</scope>
    <source>
        <tissue evidence="7">Nenye</tissue>
    </source>
</reference>
<evidence type="ECO:0000256" key="1">
    <source>
        <dbReference type="ARBA" id="ARBA00003847"/>
    </source>
</evidence>
<evidence type="ECO:0008006" key="9">
    <source>
        <dbReference type="Google" id="ProtNLM"/>
    </source>
</evidence>
<proteinExistence type="inferred from homology"/>
<dbReference type="Pfam" id="PF03179">
    <property type="entry name" value="V-ATPase_G"/>
    <property type="match status" value="1"/>
</dbReference>
<evidence type="ECO:0000313" key="8">
    <source>
        <dbReference type="Proteomes" id="UP001630127"/>
    </source>
</evidence>
<dbReference type="Proteomes" id="UP001630127">
    <property type="component" value="Unassembled WGS sequence"/>
</dbReference>
<keyword evidence="3" id="KW-0813">Transport</keyword>
<organism evidence="7 8">
    <name type="scientific">Cinchona calisaya</name>
    <dbReference type="NCBI Taxonomy" id="153742"/>
    <lineage>
        <taxon>Eukaryota</taxon>
        <taxon>Viridiplantae</taxon>
        <taxon>Streptophyta</taxon>
        <taxon>Embryophyta</taxon>
        <taxon>Tracheophyta</taxon>
        <taxon>Spermatophyta</taxon>
        <taxon>Magnoliopsida</taxon>
        <taxon>eudicotyledons</taxon>
        <taxon>Gunneridae</taxon>
        <taxon>Pentapetalae</taxon>
        <taxon>asterids</taxon>
        <taxon>lamiids</taxon>
        <taxon>Gentianales</taxon>
        <taxon>Rubiaceae</taxon>
        <taxon>Cinchonoideae</taxon>
        <taxon>Cinchoneae</taxon>
        <taxon>Cinchona</taxon>
    </lineage>
</organism>
<evidence type="ECO:0000256" key="5">
    <source>
        <dbReference type="ARBA" id="ARBA00023065"/>
    </source>
</evidence>
<evidence type="ECO:0000256" key="4">
    <source>
        <dbReference type="ARBA" id="ARBA00022781"/>
    </source>
</evidence>
<dbReference type="PANTHER" id="PTHR12713">
    <property type="entry name" value="VACUOLAR ATP SYNTHASE SUBUNIT G"/>
    <property type="match status" value="1"/>
</dbReference>
<dbReference type="InterPro" id="IPR005124">
    <property type="entry name" value="V-ATPase_G"/>
</dbReference>
<comment type="function">
    <text evidence="1">Catalytic subunit of the peripheral V1 complex of vacuolar ATPase (V-ATPase). V-ATPase is responsible for acidifying a variety of intracellular compartments in eukaryotic cells.</text>
</comment>
<comment type="caution">
    <text evidence="7">The sequence shown here is derived from an EMBL/GenBank/DDBJ whole genome shotgun (WGS) entry which is preliminary data.</text>
</comment>
<keyword evidence="8" id="KW-1185">Reference proteome</keyword>
<gene>
    <name evidence="7" type="ORF">ACH5RR_005451</name>
</gene>
<keyword evidence="5" id="KW-0406">Ion transport</keyword>
<accession>A0ABD3AL79</accession>
<protein>
    <recommendedName>
        <fullName evidence="9">V-type proton ATPase subunit G</fullName>
    </recommendedName>
</protein>
<evidence type="ECO:0000313" key="7">
    <source>
        <dbReference type="EMBL" id="KAL3531930.1"/>
    </source>
</evidence>
<keyword evidence="4" id="KW-0375">Hydrogen ion transport</keyword>
<sequence length="176" mass="19754">MNFSGSPSRKENILGVETLNCLVCCPFASFSSSPTTMNHTLFGCSIQDDPELHDYAVLISALPHTMDAANKRQIVVRVLLATEHEAQQIVNAAKAERLGKIQQAKEEAENAIAGHRAEMEVEFQKRVAEDTDDLGANMKRLEQETEKRINHLQFEADRVRRDIACMLFKNVTTVRV</sequence>
<evidence type="ECO:0000256" key="2">
    <source>
        <dbReference type="ARBA" id="ARBA00010066"/>
    </source>
</evidence>